<dbReference type="EC" id="5.6.2.4" evidence="12"/>
<keyword evidence="3" id="KW-0227">DNA damage</keyword>
<dbReference type="Gene3D" id="1.10.486.10">
    <property type="entry name" value="PCRA, domain 4"/>
    <property type="match status" value="1"/>
</dbReference>
<feature type="region of interest" description="Disordered" evidence="15">
    <location>
        <begin position="367"/>
        <end position="400"/>
    </location>
</feature>
<dbReference type="InterPro" id="IPR011604">
    <property type="entry name" value="PDDEXK-like_dom_sf"/>
</dbReference>
<keyword evidence="5 14" id="KW-0347">Helicase</keyword>
<dbReference type="GO" id="GO:0016787">
    <property type="term" value="F:hydrolase activity"/>
    <property type="evidence" value="ECO:0007669"/>
    <property type="project" value="UniProtKB-KW"/>
</dbReference>
<organism evidence="18 19">
    <name type="scientific">Pseudoglutamicibacter albus</name>
    <dbReference type="NCBI Taxonomy" id="98671"/>
    <lineage>
        <taxon>Bacteria</taxon>
        <taxon>Bacillati</taxon>
        <taxon>Actinomycetota</taxon>
        <taxon>Actinomycetes</taxon>
        <taxon>Micrococcales</taxon>
        <taxon>Micrococcaceae</taxon>
        <taxon>Pseudoglutamicibacter</taxon>
    </lineage>
</organism>
<evidence type="ECO:0000259" key="17">
    <source>
        <dbReference type="PROSITE" id="PS51217"/>
    </source>
</evidence>
<feature type="region of interest" description="Disordered" evidence="15">
    <location>
        <begin position="785"/>
        <end position="807"/>
    </location>
</feature>
<comment type="catalytic activity">
    <reaction evidence="13">
        <text>ATP + H2O = ADP + phosphate + H(+)</text>
        <dbReference type="Rhea" id="RHEA:13065"/>
        <dbReference type="ChEBI" id="CHEBI:15377"/>
        <dbReference type="ChEBI" id="CHEBI:15378"/>
        <dbReference type="ChEBI" id="CHEBI:30616"/>
        <dbReference type="ChEBI" id="CHEBI:43474"/>
        <dbReference type="ChEBI" id="CHEBI:456216"/>
        <dbReference type="EC" id="5.6.2.4"/>
    </reaction>
</comment>
<sequence>MSAENYTPSQLAETLGAHEPTSEQAAVISAGMEPLLVVAGAGSGKTATMTDRVLWLVANQKVQPEGILGLTFTRKAAGELAERVRGRLEDLRRRTGEEIEGLQSGLGPEISTYHSFAQALVRDHGMRIGIEPDATLIDEAHQWMLMTRIANSYDGNLDGVAYAKATLIEAALNYSGQAAEHLVEPAETVDWLHEHADRIAELPPGATARTKNPSPLIGKLRSKAVIADLAGRYQTLKRERSLLDFGDLIKHAVTLAGFPEISAAYRERFPVVLLDEFQDTSHAQMELFHRLFGHSNRGHSKHCITAVGDPNQAIYSFRGASAGQLESFKHRFGTTEEDGTHTPAPQMELTIAWRNGHSILDAANRISKPLRGGDHGSDHEAEADLETTADASGGAAGPIARREREITLPSRGSLHVSPLRAHAHAETAEVRLASYLLERDEAEGLADAIQTERETHYASHGTWPSVAMLTRVRSNQETYAEALRERGIPVEVVGLKGLTETPEVQDIIATLTVINDPGRSDSLMRLLAGARWRIGPADLMALNDYAEYRAKRRAYAIQHQLPADFESEDGSKESDRGFASDTGEIVESASLIEALHNLPQPGWVSKAGRTLSEAAHRRLTRLKEELTYLRSLANEDLPTLVTEIERVLGLDIELLARPYAHEASARRHVDAFMDLVVTFEAAQEAPDLTAFLEWLSIASDHGGGIEQAPEPATDGTVQILTVHGSKGLEWDVVALPGMREGDFPSDRATNWVTDVSEFPWPLRGDRDGLPQFTALEDPQQWVENQRDLTDLNSLPSSSKKKKEGAPEYKTAVAEHAVNEERRLAYVGVTRARSLVLCSSSRFKGTNKKPSESSQFFTELTNMANSEGAGSNVQIARGLTAEEGQAAENPEAATIVEAAWPYDPLEGPTIRHVQPASLDEDLVSQAQAAQSSEPRGSVPHNLVQRVIAAPAAGRRAAVEAAADHVRSAARGLQISGVNGETLAEHMRTEAGRKWAEEAHLLLLERAASEQQHTWKPSHVRASLLVETEQNQDNAFRNLVRPVPHRPGIAAQQGTEFHEWVEEHFNKASGFGLDDQLIPDLDVYADAEDSATLDALKEGFLASEWAGRVPHQVEAPVETAIAGVSVRGFIDAVYKEDDGWLLVDWKTGRVPSKKELPAKARQLAVYRLAWSRLTGTPIEKIKTAFYYVGHGTTVWPEDEQLATEAELEAALQRTLNPETSGGAGPSAGPES</sequence>
<keyword evidence="7 14" id="KW-0067">ATP-binding</keyword>
<gene>
    <name evidence="18" type="ORF">J2S67_001192</name>
</gene>
<dbReference type="CDD" id="cd17932">
    <property type="entry name" value="DEXQc_UvrD"/>
    <property type="match status" value="1"/>
</dbReference>
<evidence type="ECO:0000256" key="1">
    <source>
        <dbReference type="ARBA" id="ARBA00022722"/>
    </source>
</evidence>
<evidence type="ECO:0000256" key="13">
    <source>
        <dbReference type="ARBA" id="ARBA00048988"/>
    </source>
</evidence>
<evidence type="ECO:0000256" key="9">
    <source>
        <dbReference type="ARBA" id="ARBA00023204"/>
    </source>
</evidence>
<dbReference type="Pfam" id="PF00580">
    <property type="entry name" value="UvrD-helicase"/>
    <property type="match status" value="1"/>
</dbReference>
<feature type="domain" description="UvrD-like helicase C-terminal" evidence="17">
    <location>
        <begin position="397"/>
        <end position="727"/>
    </location>
</feature>
<evidence type="ECO:0000256" key="4">
    <source>
        <dbReference type="ARBA" id="ARBA00022801"/>
    </source>
</evidence>
<keyword evidence="2 14" id="KW-0547">Nucleotide-binding</keyword>
<evidence type="ECO:0000256" key="12">
    <source>
        <dbReference type="ARBA" id="ARBA00034808"/>
    </source>
</evidence>
<dbReference type="PANTHER" id="PTHR11070:SF55">
    <property type="entry name" value="DNA 3'-5' HELICASE"/>
    <property type="match status" value="1"/>
</dbReference>
<evidence type="ECO:0000256" key="15">
    <source>
        <dbReference type="SAM" id="MobiDB-lite"/>
    </source>
</evidence>
<evidence type="ECO:0000256" key="7">
    <source>
        <dbReference type="ARBA" id="ARBA00022840"/>
    </source>
</evidence>
<keyword evidence="8" id="KW-0238">DNA-binding</keyword>
<dbReference type="InterPro" id="IPR038726">
    <property type="entry name" value="PDDEXK_AddAB-type"/>
</dbReference>
<dbReference type="SUPFAM" id="SSF52540">
    <property type="entry name" value="P-loop containing nucleoside triphosphate hydrolases"/>
    <property type="match status" value="1"/>
</dbReference>
<name>A0ABU1YZY0_9MICC</name>
<dbReference type="PANTHER" id="PTHR11070">
    <property type="entry name" value="UVRD / RECB / PCRA DNA HELICASE FAMILY MEMBER"/>
    <property type="match status" value="1"/>
</dbReference>
<keyword evidence="19" id="KW-1185">Reference proteome</keyword>
<evidence type="ECO:0000256" key="2">
    <source>
        <dbReference type="ARBA" id="ARBA00022741"/>
    </source>
</evidence>
<dbReference type="Gene3D" id="3.40.50.300">
    <property type="entry name" value="P-loop containing nucleotide triphosphate hydrolases"/>
    <property type="match status" value="4"/>
</dbReference>
<evidence type="ECO:0000256" key="10">
    <source>
        <dbReference type="ARBA" id="ARBA00023235"/>
    </source>
</evidence>
<feature type="binding site" evidence="14">
    <location>
        <begin position="39"/>
        <end position="46"/>
    </location>
    <ligand>
        <name>ATP</name>
        <dbReference type="ChEBI" id="CHEBI:30616"/>
    </ligand>
</feature>
<comment type="catalytic activity">
    <reaction evidence="11">
        <text>Couples ATP hydrolysis with the unwinding of duplex DNA by translocating in the 3'-5' direction.</text>
        <dbReference type="EC" id="5.6.2.4"/>
    </reaction>
</comment>
<dbReference type="PROSITE" id="PS51217">
    <property type="entry name" value="UVRD_HELICASE_CTER"/>
    <property type="match status" value="1"/>
</dbReference>
<comment type="caution">
    <text evidence="18">The sequence shown here is derived from an EMBL/GenBank/DDBJ whole genome shotgun (WGS) entry which is preliminary data.</text>
</comment>
<keyword evidence="9" id="KW-0234">DNA repair</keyword>
<dbReference type="InterPro" id="IPR000212">
    <property type="entry name" value="DNA_helicase_UvrD/REP"/>
</dbReference>
<evidence type="ECO:0000256" key="14">
    <source>
        <dbReference type="PROSITE-ProRule" id="PRU00560"/>
    </source>
</evidence>
<protein>
    <recommendedName>
        <fullName evidence="12">DNA 3'-5' helicase</fullName>
        <ecNumber evidence="12">5.6.2.4</ecNumber>
    </recommendedName>
</protein>
<evidence type="ECO:0000256" key="3">
    <source>
        <dbReference type="ARBA" id="ARBA00022763"/>
    </source>
</evidence>
<dbReference type="Gene3D" id="3.90.320.10">
    <property type="match status" value="1"/>
</dbReference>
<evidence type="ECO:0000259" key="16">
    <source>
        <dbReference type="PROSITE" id="PS51198"/>
    </source>
</evidence>
<dbReference type="Pfam" id="PF12705">
    <property type="entry name" value="PDDEXK_1"/>
    <property type="match status" value="1"/>
</dbReference>
<dbReference type="EMBL" id="JAVDXX010000001">
    <property type="protein sequence ID" value="MDR7293924.1"/>
    <property type="molecule type" value="Genomic_DNA"/>
</dbReference>
<evidence type="ECO:0000256" key="5">
    <source>
        <dbReference type="ARBA" id="ARBA00022806"/>
    </source>
</evidence>
<evidence type="ECO:0000313" key="19">
    <source>
        <dbReference type="Proteomes" id="UP001180715"/>
    </source>
</evidence>
<keyword evidence="4 14" id="KW-0378">Hydrolase</keyword>
<feature type="region of interest" description="Disordered" evidence="15">
    <location>
        <begin position="1"/>
        <end position="24"/>
    </location>
</feature>
<reference evidence="18" key="1">
    <citation type="submission" date="2023-07" db="EMBL/GenBank/DDBJ databases">
        <title>Sequencing the genomes of 1000 actinobacteria strains.</title>
        <authorList>
            <person name="Klenk H.-P."/>
        </authorList>
    </citation>
    <scope>NUCLEOTIDE SEQUENCE</scope>
    <source>
        <strain evidence="18">DSM 13068</strain>
    </source>
</reference>
<proteinExistence type="predicted"/>
<dbReference type="PROSITE" id="PS51198">
    <property type="entry name" value="UVRD_HELICASE_ATP_BIND"/>
    <property type="match status" value="1"/>
</dbReference>
<keyword evidence="10" id="KW-0413">Isomerase</keyword>
<dbReference type="RefSeq" id="WP_310247228.1">
    <property type="nucleotide sequence ID" value="NZ_JAVDXX010000001.1"/>
</dbReference>
<evidence type="ECO:0000256" key="11">
    <source>
        <dbReference type="ARBA" id="ARBA00034617"/>
    </source>
</evidence>
<dbReference type="Pfam" id="PF13361">
    <property type="entry name" value="UvrD_C"/>
    <property type="match status" value="1"/>
</dbReference>
<evidence type="ECO:0000256" key="6">
    <source>
        <dbReference type="ARBA" id="ARBA00022839"/>
    </source>
</evidence>
<feature type="domain" description="UvrD-like helicase ATP-binding" evidence="16">
    <location>
        <begin position="18"/>
        <end position="356"/>
    </location>
</feature>
<dbReference type="GO" id="GO:0003678">
    <property type="term" value="F:DNA helicase activity"/>
    <property type="evidence" value="ECO:0007669"/>
    <property type="project" value="UniProtKB-EC"/>
</dbReference>
<dbReference type="Proteomes" id="UP001180715">
    <property type="component" value="Unassembled WGS sequence"/>
</dbReference>
<evidence type="ECO:0000256" key="8">
    <source>
        <dbReference type="ARBA" id="ARBA00023125"/>
    </source>
</evidence>
<dbReference type="InterPro" id="IPR014017">
    <property type="entry name" value="DNA_helicase_UvrD-like_C"/>
</dbReference>
<dbReference type="InterPro" id="IPR027417">
    <property type="entry name" value="P-loop_NTPase"/>
</dbReference>
<accession>A0ABU1YZY0</accession>
<keyword evidence="1" id="KW-0540">Nuclease</keyword>
<dbReference type="InterPro" id="IPR011335">
    <property type="entry name" value="Restrct_endonuc-II-like"/>
</dbReference>
<dbReference type="InterPro" id="IPR014016">
    <property type="entry name" value="UvrD-like_ATP-bd"/>
</dbReference>
<dbReference type="SUPFAM" id="SSF52980">
    <property type="entry name" value="Restriction endonuclease-like"/>
    <property type="match status" value="1"/>
</dbReference>
<evidence type="ECO:0000313" key="18">
    <source>
        <dbReference type="EMBL" id="MDR7293924.1"/>
    </source>
</evidence>
<keyword evidence="6" id="KW-0269">Exonuclease</keyword>
<feature type="compositionally biased region" description="Polar residues" evidence="15">
    <location>
        <begin position="1"/>
        <end position="12"/>
    </location>
</feature>
<feature type="compositionally biased region" description="Basic and acidic residues" evidence="15">
    <location>
        <begin position="371"/>
        <end position="382"/>
    </location>
</feature>